<feature type="signal peptide" evidence="1">
    <location>
        <begin position="1"/>
        <end position="17"/>
    </location>
</feature>
<dbReference type="Proteomes" id="UP000184330">
    <property type="component" value="Unassembled WGS sequence"/>
</dbReference>
<gene>
    <name evidence="2" type="ORF">PAC_14093</name>
</gene>
<organism evidence="2 3">
    <name type="scientific">Phialocephala subalpina</name>
    <dbReference type="NCBI Taxonomy" id="576137"/>
    <lineage>
        <taxon>Eukaryota</taxon>
        <taxon>Fungi</taxon>
        <taxon>Dikarya</taxon>
        <taxon>Ascomycota</taxon>
        <taxon>Pezizomycotina</taxon>
        <taxon>Leotiomycetes</taxon>
        <taxon>Helotiales</taxon>
        <taxon>Mollisiaceae</taxon>
        <taxon>Phialocephala</taxon>
        <taxon>Phialocephala fortinii species complex</taxon>
    </lineage>
</organism>
<sequence>MRTSFIIASILSVGALAIPVSKAGVDVAARDEDALFWYKTGRSIEAREEDTSFWVRTISSGMIAVAELDIQYKVARSVGLVKKDEEALFWYKTGRSIEKRDEDTLFWYKTGKD</sequence>
<proteinExistence type="predicted"/>
<keyword evidence="3" id="KW-1185">Reference proteome</keyword>
<evidence type="ECO:0000313" key="3">
    <source>
        <dbReference type="Proteomes" id="UP000184330"/>
    </source>
</evidence>
<evidence type="ECO:0000313" key="2">
    <source>
        <dbReference type="EMBL" id="CZR64195.1"/>
    </source>
</evidence>
<accession>A0A1L7XGL9</accession>
<reference evidence="2 3" key="1">
    <citation type="submission" date="2016-03" db="EMBL/GenBank/DDBJ databases">
        <authorList>
            <person name="Ploux O."/>
        </authorList>
    </citation>
    <scope>NUCLEOTIDE SEQUENCE [LARGE SCALE GENOMIC DNA]</scope>
    <source>
        <strain evidence="2 3">UAMH 11012</strain>
    </source>
</reference>
<dbReference type="AlphaFoldDB" id="A0A1L7XGL9"/>
<keyword evidence="1" id="KW-0732">Signal</keyword>
<evidence type="ECO:0000256" key="1">
    <source>
        <dbReference type="SAM" id="SignalP"/>
    </source>
</evidence>
<feature type="chain" id="PRO_5012702036" evidence="1">
    <location>
        <begin position="18"/>
        <end position="113"/>
    </location>
</feature>
<dbReference type="EMBL" id="FJOG01000026">
    <property type="protein sequence ID" value="CZR64195.1"/>
    <property type="molecule type" value="Genomic_DNA"/>
</dbReference>
<protein>
    <submittedName>
        <fullName evidence="2">Uncharacterized protein</fullName>
    </submittedName>
</protein>
<name>A0A1L7XGL9_9HELO</name>